<keyword evidence="9" id="KW-1185">Reference proteome</keyword>
<dbReference type="PANTHER" id="PTHR42689">
    <property type="entry name" value="ACETYL-COA ACYLTRANSFERASE FADA2 (3-KETOACYL-COA THIOLASE) (BETA-KETOTHIOLASE)-RELATED"/>
    <property type="match status" value="1"/>
</dbReference>
<dbReference type="STRING" id="1384459.GL4_1719"/>
<feature type="active site" description="Proton acceptor" evidence="4">
    <location>
        <position position="382"/>
    </location>
</feature>
<keyword evidence="3 5" id="KW-0012">Acyltransferase</keyword>
<dbReference type="SUPFAM" id="SSF53901">
    <property type="entry name" value="Thiolase-like"/>
    <property type="match status" value="2"/>
</dbReference>
<dbReference type="Pfam" id="PF00108">
    <property type="entry name" value="Thiolase_N"/>
    <property type="match status" value="1"/>
</dbReference>
<evidence type="ECO:0000313" key="8">
    <source>
        <dbReference type="EMBL" id="BAQ17173.1"/>
    </source>
</evidence>
<dbReference type="KEGG" id="mcg:GL4_1719"/>
<feature type="domain" description="Thiolase N-terminal" evidence="6">
    <location>
        <begin position="9"/>
        <end position="276"/>
    </location>
</feature>
<dbReference type="InterPro" id="IPR050521">
    <property type="entry name" value="3-ketoacyl-CoA_Thiolase"/>
</dbReference>
<dbReference type="Proteomes" id="UP000031643">
    <property type="component" value="Chromosome"/>
</dbReference>
<dbReference type="GO" id="GO:0003988">
    <property type="term" value="F:acetyl-CoA C-acyltransferase activity"/>
    <property type="evidence" value="ECO:0007669"/>
    <property type="project" value="UniProtKB-EC"/>
</dbReference>
<gene>
    <name evidence="8" type="ORF">GL4_1719</name>
</gene>
<dbReference type="NCBIfam" id="TIGR01930">
    <property type="entry name" value="AcCoA-C-Actrans"/>
    <property type="match status" value="1"/>
</dbReference>
<evidence type="ECO:0000256" key="1">
    <source>
        <dbReference type="ARBA" id="ARBA00010982"/>
    </source>
</evidence>
<dbReference type="PIRSF" id="PIRSF000429">
    <property type="entry name" value="Ac-CoA_Ac_transf"/>
    <property type="match status" value="1"/>
</dbReference>
<name>A0A0A8K2I6_9HYPH</name>
<evidence type="ECO:0000259" key="6">
    <source>
        <dbReference type="Pfam" id="PF00108"/>
    </source>
</evidence>
<dbReference type="Pfam" id="PF02803">
    <property type="entry name" value="Thiolase_C"/>
    <property type="match status" value="1"/>
</dbReference>
<dbReference type="PANTHER" id="PTHR42689:SF1">
    <property type="entry name" value="ACETYL-COA ACYLTRANSFERASE FADA2 (3-KETOACYL-COA THIOLASE) (BETA-KETOTHIOLASE)-RELATED"/>
    <property type="match status" value="1"/>
</dbReference>
<dbReference type="EC" id="2.3.1.16" evidence="8"/>
<feature type="active site" description="Proton acceptor" evidence="4">
    <location>
        <position position="412"/>
    </location>
</feature>
<dbReference type="HOGENOM" id="CLU_031026_2_0_5"/>
<evidence type="ECO:0000256" key="2">
    <source>
        <dbReference type="ARBA" id="ARBA00022679"/>
    </source>
</evidence>
<evidence type="ECO:0000256" key="4">
    <source>
        <dbReference type="PIRSR" id="PIRSR000429-1"/>
    </source>
</evidence>
<evidence type="ECO:0000313" key="9">
    <source>
        <dbReference type="Proteomes" id="UP000031643"/>
    </source>
</evidence>
<dbReference type="PROSITE" id="PS00099">
    <property type="entry name" value="THIOLASE_3"/>
    <property type="match status" value="1"/>
</dbReference>
<dbReference type="InterPro" id="IPR020616">
    <property type="entry name" value="Thiolase_N"/>
</dbReference>
<dbReference type="NCBIfam" id="NF006740">
    <property type="entry name" value="PRK09268.1"/>
    <property type="match status" value="1"/>
</dbReference>
<proteinExistence type="inferred from homology"/>
<dbReference type="OrthoDB" id="9764638at2"/>
<dbReference type="InterPro" id="IPR002155">
    <property type="entry name" value="Thiolase"/>
</dbReference>
<feature type="active site" description="Acyl-thioester intermediate" evidence="4">
    <location>
        <position position="93"/>
    </location>
</feature>
<dbReference type="RefSeq" id="WP_045369787.1">
    <property type="nucleotide sequence ID" value="NZ_AP014648.1"/>
</dbReference>
<evidence type="ECO:0000256" key="5">
    <source>
        <dbReference type="RuleBase" id="RU003557"/>
    </source>
</evidence>
<reference evidence="8 9" key="1">
    <citation type="submission" date="2014-09" db="EMBL/GenBank/DDBJ databases">
        <title>Genome sequencing of Methyloceanibacter caenitepidi Gela4.</title>
        <authorList>
            <person name="Takeuchi M."/>
            <person name="Susumu S."/>
            <person name="Kamagata Y."/>
            <person name="Oshima K."/>
            <person name="Hattori M."/>
            <person name="Iwasaki W."/>
        </authorList>
    </citation>
    <scope>NUCLEOTIDE SEQUENCE [LARGE SCALE GENOMIC DNA]</scope>
    <source>
        <strain evidence="8 9">Gela4</strain>
    </source>
</reference>
<comment type="similarity">
    <text evidence="1 5">Belongs to the thiolase-like superfamily. Thiolase family.</text>
</comment>
<feature type="domain" description="Thiolase C-terminal" evidence="7">
    <location>
        <begin position="300"/>
        <end position="424"/>
    </location>
</feature>
<evidence type="ECO:0000259" key="7">
    <source>
        <dbReference type="Pfam" id="PF02803"/>
    </source>
</evidence>
<dbReference type="Gene3D" id="3.40.47.10">
    <property type="match status" value="1"/>
</dbReference>
<dbReference type="GO" id="GO:0005829">
    <property type="term" value="C:cytosol"/>
    <property type="evidence" value="ECO:0007669"/>
    <property type="project" value="TreeGrafter"/>
</dbReference>
<evidence type="ECO:0000256" key="3">
    <source>
        <dbReference type="ARBA" id="ARBA00023315"/>
    </source>
</evidence>
<dbReference type="InterPro" id="IPR016039">
    <property type="entry name" value="Thiolase-like"/>
</dbReference>
<dbReference type="EMBL" id="AP014648">
    <property type="protein sequence ID" value="BAQ17173.1"/>
    <property type="molecule type" value="Genomic_DNA"/>
</dbReference>
<dbReference type="InterPro" id="IPR020617">
    <property type="entry name" value="Thiolase_C"/>
</dbReference>
<sequence>MTNANLRRVAVLGGVRTPFCRSHTAYAELSNLDMLTTALAGLAERFSLEGMHIDEVVGGAVVTHAKDWNLAREAVIGSPLAATTPGITMMQACGTSLQGALGIAAKIASGQIDCGIAMGSDTTSDAPIVVQKKLAKRLIEASRAKSWGKRLAAFKGMSPAELAPVPPDTREPRTGLGMGEHCELMAKEWGISRADQDLLAYESHRKAAAAYDDGFMDDLVVPCAGVFRDNNIREDISLEKMAELKPVFDKQNGTITAANSTPLTDGAATVLLASEEWADSKGIPVQAYLSLGRTSAVDYVEGEGLLMAPTVAVSDLLQQAGLALQDFDYYEVHEAFAAQVLATLKAWESEEYCRVRLGRDTPLGPIDRSKLNIEGSSIAIGHPFAATGARILAVLAKLLHNRGGKRGLISVCTAGGMGVAAILEGVGTSNAADAGLNESAEQ</sequence>
<dbReference type="CDD" id="cd00751">
    <property type="entry name" value="thiolase"/>
    <property type="match status" value="1"/>
</dbReference>
<organism evidence="8 9">
    <name type="scientific">Methyloceanibacter caenitepidi</name>
    <dbReference type="NCBI Taxonomy" id="1384459"/>
    <lineage>
        <taxon>Bacteria</taxon>
        <taxon>Pseudomonadati</taxon>
        <taxon>Pseudomonadota</taxon>
        <taxon>Alphaproteobacteria</taxon>
        <taxon>Hyphomicrobiales</taxon>
        <taxon>Hyphomicrobiaceae</taxon>
        <taxon>Methyloceanibacter</taxon>
    </lineage>
</organism>
<protein>
    <submittedName>
        <fullName evidence="8">3-ketoacyl-CoA thiolase</fullName>
        <ecNumber evidence="8">2.3.1.16</ecNumber>
    </submittedName>
</protein>
<dbReference type="AlphaFoldDB" id="A0A0A8K2I6"/>
<dbReference type="InterPro" id="IPR020610">
    <property type="entry name" value="Thiolase_AS"/>
</dbReference>
<keyword evidence="2 5" id="KW-0808">Transferase</keyword>
<accession>A0A0A8K2I6</accession>